<reference evidence="1" key="2">
    <citation type="submission" date="2021-04" db="EMBL/GenBank/DDBJ databases">
        <authorList>
            <person name="Gilroy R."/>
        </authorList>
    </citation>
    <scope>NUCLEOTIDE SEQUENCE</scope>
    <source>
        <strain evidence="1">Gambia16-930</strain>
    </source>
</reference>
<name>A0A9D1UGX7_9BACT</name>
<proteinExistence type="predicted"/>
<accession>A0A9D1UGX7</accession>
<comment type="caution">
    <text evidence="1">The sequence shown here is derived from an EMBL/GenBank/DDBJ whole genome shotgun (WGS) entry which is preliminary data.</text>
</comment>
<reference evidence="1" key="1">
    <citation type="journal article" date="2021" name="PeerJ">
        <title>Extensive microbial diversity within the chicken gut microbiome revealed by metagenomics and culture.</title>
        <authorList>
            <person name="Gilroy R."/>
            <person name="Ravi A."/>
            <person name="Getino M."/>
            <person name="Pursley I."/>
            <person name="Horton D.L."/>
            <person name="Alikhan N.F."/>
            <person name="Baker D."/>
            <person name="Gharbi K."/>
            <person name="Hall N."/>
            <person name="Watson M."/>
            <person name="Adriaenssens E.M."/>
            <person name="Foster-Nyarko E."/>
            <person name="Jarju S."/>
            <person name="Secka A."/>
            <person name="Antonio M."/>
            <person name="Oren A."/>
            <person name="Chaudhuri R.R."/>
            <person name="La Ragione R."/>
            <person name="Hildebrand F."/>
            <person name="Pallen M.J."/>
        </authorList>
    </citation>
    <scope>NUCLEOTIDE SEQUENCE</scope>
    <source>
        <strain evidence="1">Gambia16-930</strain>
    </source>
</reference>
<evidence type="ECO:0000313" key="1">
    <source>
        <dbReference type="EMBL" id="HIW86968.1"/>
    </source>
</evidence>
<protein>
    <submittedName>
        <fullName evidence="1">DUF3822 family protein</fullName>
    </submittedName>
</protein>
<dbReference type="Gene3D" id="3.30.420.250">
    <property type="match status" value="1"/>
</dbReference>
<evidence type="ECO:0000313" key="2">
    <source>
        <dbReference type="Proteomes" id="UP000824267"/>
    </source>
</evidence>
<dbReference type="Pfam" id="PF12864">
    <property type="entry name" value="DUF3822"/>
    <property type="match status" value="1"/>
</dbReference>
<dbReference type="Proteomes" id="UP000824267">
    <property type="component" value="Unassembled WGS sequence"/>
</dbReference>
<dbReference type="CDD" id="cd24013">
    <property type="entry name" value="ASKHA_ATPase_BT3980-like"/>
    <property type="match status" value="1"/>
</dbReference>
<dbReference type="InterPro" id="IPR024213">
    <property type="entry name" value="DUF3822"/>
</dbReference>
<gene>
    <name evidence="1" type="ORF">IAC47_01660</name>
</gene>
<sequence length="278" mass="32136">METYKLLNLVKVEESVVSNETRLSICLEVNGFSFSLINDRSLKLLCLGRFECELSGSIPQVMNRIRECFASVGIFMFKFTKVRVVCQSSRNVWIPYKLYDSKNNRDYLNGVTHLYESETVMANVVEKLDAVSVFAYPMHTYSGIKILMPDALYCCQHQVMAEYAYDISSFSKNTFLMYKRRQACDFVVFKGNTFQISNSYEYKQASDMVYYILFTMDKLGIDTGEVQLLLTGDKYTEEELNLLRKYVRDVSYANPMENIKVGCDFDGLDLQSYFLVLA</sequence>
<dbReference type="EMBL" id="DXGG01000059">
    <property type="protein sequence ID" value="HIW86968.1"/>
    <property type="molecule type" value="Genomic_DNA"/>
</dbReference>
<organism evidence="1 2">
    <name type="scientific">Candidatus Onthomorpha intestinigallinarum</name>
    <dbReference type="NCBI Taxonomy" id="2840880"/>
    <lineage>
        <taxon>Bacteria</taxon>
        <taxon>Pseudomonadati</taxon>
        <taxon>Bacteroidota</taxon>
        <taxon>Bacteroidia</taxon>
        <taxon>Bacteroidales</taxon>
        <taxon>Candidatus Onthomorpha</taxon>
    </lineage>
</organism>
<dbReference type="Gene3D" id="3.30.420.260">
    <property type="match status" value="1"/>
</dbReference>
<dbReference type="AlphaFoldDB" id="A0A9D1UGX7"/>